<dbReference type="KEGG" id="kme:H0A61_00535"/>
<dbReference type="InterPro" id="IPR015590">
    <property type="entry name" value="Aldehyde_DH_dom"/>
</dbReference>
<accession>A0A8A0RIV1</accession>
<dbReference type="SUPFAM" id="SSF53720">
    <property type="entry name" value="ALDH-like"/>
    <property type="match status" value="1"/>
</dbReference>
<dbReference type="Gene3D" id="3.40.605.10">
    <property type="entry name" value="Aldehyde Dehydrogenase, Chain A, domain 1"/>
    <property type="match status" value="1"/>
</dbReference>
<dbReference type="InterPro" id="IPR016163">
    <property type="entry name" value="Ald_DH_C"/>
</dbReference>
<dbReference type="Pfam" id="PF00171">
    <property type="entry name" value="Aldedh"/>
    <property type="match status" value="1"/>
</dbReference>
<dbReference type="AlphaFoldDB" id="A0A8A0RIV1"/>
<dbReference type="PANTHER" id="PTHR11699">
    <property type="entry name" value="ALDEHYDE DEHYDROGENASE-RELATED"/>
    <property type="match status" value="1"/>
</dbReference>
<evidence type="ECO:0000256" key="1">
    <source>
        <dbReference type="ARBA" id="ARBA00023002"/>
    </source>
</evidence>
<dbReference type="GO" id="GO:0008774">
    <property type="term" value="F:acetaldehyde dehydrogenase (acetylating) activity"/>
    <property type="evidence" value="ECO:0007669"/>
    <property type="project" value="InterPro"/>
</dbReference>
<evidence type="ECO:0000256" key="2">
    <source>
        <dbReference type="ARBA" id="ARBA00023027"/>
    </source>
</evidence>
<evidence type="ECO:0000259" key="3">
    <source>
        <dbReference type="Pfam" id="PF00171"/>
    </source>
</evidence>
<keyword evidence="2" id="KW-0520">NAD</keyword>
<name>A0A8A0RIV1_9FIRM</name>
<dbReference type="EMBL" id="CP059066">
    <property type="protein sequence ID" value="QSQ08215.1"/>
    <property type="molecule type" value="Genomic_DNA"/>
</dbReference>
<dbReference type="Proteomes" id="UP000662904">
    <property type="component" value="Chromosome"/>
</dbReference>
<evidence type="ECO:0000313" key="4">
    <source>
        <dbReference type="EMBL" id="QSQ08215.1"/>
    </source>
</evidence>
<proteinExistence type="predicted"/>
<dbReference type="PIRSF" id="PIRSF036410">
    <property type="entry name" value="EutE_PduP"/>
    <property type="match status" value="1"/>
</dbReference>
<dbReference type="CDD" id="cd07121">
    <property type="entry name" value="ALDH_EutE"/>
    <property type="match status" value="1"/>
</dbReference>
<sequence length="482" mass="51861">MRLDEKELSAIITMVIEELQQREKNNKTSGNGIFHDINDAIDAASKAQQELIELPIKKRNEIIDSMRKVILDNLELLSRMAVEETKMGRVDDKIKKNELVAVKTPGTEILETEALTGDHGLTLVEMAPFGVIGSLTPSTNPSETIINNAIGMIAAGNSVVFGPHPSAKRVSHKTVELLNAAIMEAGGPQNLITTVYEPTLDTARALIDHPGINILVATGGKAVVKAVLSSGKKAIGAGAGNPPVVVDETADVRKAARDIVIGSSFDNNLPCISEKEVIAVKAIYDKLIEFMQEEGAYRIKGDAVKALEELVLTQKDEYKARSCTTGEKLPPSAYGPNKNFIGKDALVILKELGISAGKDVKVIIVETDKNHPFVFNEMLMPVLPIVKVDDVDEGIKTAVEVEHGNRHTAVMHSKNVDNMTRFARAIKTTIFVKNAPSYAGIGVGGEGFTSFTIAGPTGEGLTSAKNFVRIRRCVLANALSIL</sequence>
<gene>
    <name evidence="4" type="primary">sucD</name>
    <name evidence="4" type="ORF">H0A61_00535</name>
</gene>
<dbReference type="InterPro" id="IPR016162">
    <property type="entry name" value="Ald_DH_N"/>
</dbReference>
<feature type="domain" description="Aldehyde dehydrogenase" evidence="3">
    <location>
        <begin position="35"/>
        <end position="294"/>
    </location>
</feature>
<dbReference type="NCBIfam" id="NF011927">
    <property type="entry name" value="PRK15398.1"/>
    <property type="match status" value="1"/>
</dbReference>
<keyword evidence="1 4" id="KW-0560">Oxidoreductase</keyword>
<keyword evidence="5" id="KW-1185">Reference proteome</keyword>
<organism evidence="4 5">
    <name type="scientific">Koleobacter methoxysyntrophicus</name>
    <dbReference type="NCBI Taxonomy" id="2751313"/>
    <lineage>
        <taxon>Bacteria</taxon>
        <taxon>Bacillati</taxon>
        <taxon>Bacillota</taxon>
        <taxon>Clostridia</taxon>
        <taxon>Koleobacterales</taxon>
        <taxon>Koleobacteraceae</taxon>
        <taxon>Koleobacter</taxon>
    </lineage>
</organism>
<reference evidence="4" key="1">
    <citation type="submission" date="2020-07" db="EMBL/GenBank/DDBJ databases">
        <title>Koleobacter methoxysyntrophicus gen. nov., sp. nov., a novel anaerobic bacterium isolated from deep subsurface oil field and proposal of Koleobacterales ord. nov. in the phylum Firmicutes.</title>
        <authorList>
            <person name="Sakamoto S."/>
            <person name="Tamaki H."/>
        </authorList>
    </citation>
    <scope>NUCLEOTIDE SEQUENCE</scope>
    <source>
        <strain evidence="4">NRmbB1</strain>
    </source>
</reference>
<dbReference type="InterPro" id="IPR012408">
    <property type="entry name" value="Acetald_propionald_DH-rel"/>
</dbReference>
<dbReference type="EC" id="1.2.1.76" evidence="4"/>
<dbReference type="Gene3D" id="3.40.309.10">
    <property type="entry name" value="Aldehyde Dehydrogenase, Chain A, domain 2"/>
    <property type="match status" value="1"/>
</dbReference>
<dbReference type="InterPro" id="IPR016161">
    <property type="entry name" value="Ald_DH/histidinol_DH"/>
</dbReference>
<protein>
    <submittedName>
        <fullName evidence="4">Succinate-semialdehyde dehydrogenase (Acetylating)</fullName>
        <ecNumber evidence="4">1.2.1.76</ecNumber>
    </submittedName>
</protein>
<dbReference type="RefSeq" id="WP_206709352.1">
    <property type="nucleotide sequence ID" value="NZ_CP059066.1"/>
</dbReference>
<evidence type="ECO:0000313" key="5">
    <source>
        <dbReference type="Proteomes" id="UP000662904"/>
    </source>
</evidence>